<dbReference type="AlphaFoldDB" id="A0A6A4VXL5"/>
<dbReference type="OrthoDB" id="4158657at2759"/>
<dbReference type="InterPro" id="IPR013783">
    <property type="entry name" value="Ig-like_fold"/>
</dbReference>
<dbReference type="SUPFAM" id="SSF49265">
    <property type="entry name" value="Fibronectin type III"/>
    <property type="match status" value="1"/>
</dbReference>
<dbReference type="Pfam" id="PF07653">
    <property type="entry name" value="SH3_2"/>
    <property type="match status" value="2"/>
</dbReference>
<evidence type="ECO:0000256" key="4">
    <source>
        <dbReference type="SAM" id="MobiDB-lite"/>
    </source>
</evidence>
<organism evidence="6 7">
    <name type="scientific">Amphibalanus amphitrite</name>
    <name type="common">Striped barnacle</name>
    <name type="synonym">Balanus amphitrite</name>
    <dbReference type="NCBI Taxonomy" id="1232801"/>
    <lineage>
        <taxon>Eukaryota</taxon>
        <taxon>Metazoa</taxon>
        <taxon>Ecdysozoa</taxon>
        <taxon>Arthropoda</taxon>
        <taxon>Crustacea</taxon>
        <taxon>Multicrustacea</taxon>
        <taxon>Cirripedia</taxon>
        <taxon>Thoracica</taxon>
        <taxon>Thoracicalcarea</taxon>
        <taxon>Balanomorpha</taxon>
        <taxon>Balanoidea</taxon>
        <taxon>Balanidae</taxon>
        <taxon>Amphibalaninae</taxon>
        <taxon>Amphibalanus</taxon>
    </lineage>
</organism>
<accession>A0A6A4VXL5</accession>
<feature type="region of interest" description="Disordered" evidence="4">
    <location>
        <begin position="397"/>
        <end position="444"/>
    </location>
</feature>
<feature type="compositionally biased region" description="Basic and acidic residues" evidence="4">
    <location>
        <begin position="541"/>
        <end position="558"/>
    </location>
</feature>
<evidence type="ECO:0000256" key="2">
    <source>
        <dbReference type="ARBA" id="ARBA00022737"/>
    </source>
</evidence>
<dbReference type="PROSITE" id="PS50002">
    <property type="entry name" value="SH3"/>
    <property type="match status" value="2"/>
</dbReference>
<sequence>MYQSDNFPALYPGLSPNTVYRVTVKVKNMVPHHLSNGDINYRQRLETHIEFRTLAKGVPEPPVGVQVEMGPQEGCILVTWLPVTISTSSGTSNGLPVTGYAVYADGQKVTELNSPTGELTLNSPVTELNSPTGDHAVVDLKIIRGFQPRQVTVRTKSRDLVSADSVPCLIPHAANGRVPGASTLRSRSLDRDIIPPLVQSSGQRHQRVLDTENDFSDREAEFDKFASYKGYGDDLSSRHHTFNGPGGRDHHYDIHAPWSDERRSAVVARTPAGPASHQRGPTHHRAEPGPETGYGRDGRLRSNGTAGPQRSGGGAERHAAPREQRMRVFVALFDYDPVNMSPNVDSHHDELAFREGQLIKVYGDKDADGFYWGEASGRAGYVPCNMVTEVQLGEERTAAASHGHHPARDEDAYGGGEARHWDGPPSGAAAGRQRRSWDDGATPSGPVRRMVALYDYDPRHLSPNVDAEMELSFCTGDIIQVYGDMDDDGFYIGEIGGVRGLVPSNFLTDAPTQGPGQDRRAVSGGASPGPGQLGPPLPPRHRGDSRDRRKAQCVDEWS</sequence>
<feature type="domain" description="SH3" evidence="5">
    <location>
        <begin position="445"/>
        <end position="512"/>
    </location>
</feature>
<dbReference type="Gene3D" id="2.60.40.10">
    <property type="entry name" value="Immunoglobulins"/>
    <property type="match status" value="1"/>
</dbReference>
<dbReference type="PRINTS" id="PR00452">
    <property type="entry name" value="SH3DOMAIN"/>
</dbReference>
<dbReference type="InterPro" id="IPR035755">
    <property type="entry name" value="RIM-BP_SH3_3"/>
</dbReference>
<dbReference type="GO" id="GO:0045202">
    <property type="term" value="C:synapse"/>
    <property type="evidence" value="ECO:0007669"/>
    <property type="project" value="GOC"/>
</dbReference>
<dbReference type="SMART" id="SM00326">
    <property type="entry name" value="SH3"/>
    <property type="match status" value="2"/>
</dbReference>
<dbReference type="FunFam" id="2.30.30.40:FF:000016">
    <property type="entry name" value="RIMS-binding protein 2 isoform X2"/>
    <property type="match status" value="1"/>
</dbReference>
<dbReference type="CDD" id="cd12013">
    <property type="entry name" value="SH3_RIM-BP_3"/>
    <property type="match status" value="1"/>
</dbReference>
<keyword evidence="2" id="KW-0677">Repeat</keyword>
<evidence type="ECO:0000256" key="3">
    <source>
        <dbReference type="PROSITE-ProRule" id="PRU00192"/>
    </source>
</evidence>
<evidence type="ECO:0000313" key="6">
    <source>
        <dbReference type="EMBL" id="KAF0299606.1"/>
    </source>
</evidence>
<gene>
    <name evidence="6" type="primary">RIMBP2_2</name>
    <name evidence="6" type="ORF">FJT64_027693</name>
</gene>
<dbReference type="SUPFAM" id="SSF50044">
    <property type="entry name" value="SH3-domain"/>
    <property type="match status" value="2"/>
</dbReference>
<dbReference type="EMBL" id="VIIS01001347">
    <property type="protein sequence ID" value="KAF0299606.1"/>
    <property type="molecule type" value="Genomic_DNA"/>
</dbReference>
<feature type="compositionally biased region" description="Basic and acidic residues" evidence="4">
    <location>
        <begin position="406"/>
        <end position="422"/>
    </location>
</feature>
<feature type="region of interest" description="Disordered" evidence="4">
    <location>
        <begin position="267"/>
        <end position="322"/>
    </location>
</feature>
<dbReference type="CDD" id="cd12012">
    <property type="entry name" value="SH3_RIM-BP_2"/>
    <property type="match status" value="1"/>
</dbReference>
<dbReference type="InterPro" id="IPR001452">
    <property type="entry name" value="SH3_domain"/>
</dbReference>
<dbReference type="InterPro" id="IPR040325">
    <property type="entry name" value="RIMBP1/2/3"/>
</dbReference>
<dbReference type="Gene3D" id="2.30.30.40">
    <property type="entry name" value="SH3 Domains"/>
    <property type="match status" value="2"/>
</dbReference>
<dbReference type="InterPro" id="IPR057884">
    <property type="entry name" value="FN3_RIM-BP1/2/3"/>
</dbReference>
<dbReference type="PANTHER" id="PTHR14234">
    <property type="entry name" value="RIM BINDING PROTEIN-RELATED"/>
    <property type="match status" value="1"/>
</dbReference>
<feature type="compositionally biased region" description="Basic and acidic residues" evidence="4">
    <location>
        <begin position="284"/>
        <end position="300"/>
    </location>
</feature>
<feature type="domain" description="SH3" evidence="5">
    <location>
        <begin position="324"/>
        <end position="392"/>
    </location>
</feature>
<feature type="region of interest" description="Disordered" evidence="4">
    <location>
        <begin position="233"/>
        <end position="254"/>
    </location>
</feature>
<proteinExistence type="predicted"/>
<keyword evidence="7" id="KW-1185">Reference proteome</keyword>
<evidence type="ECO:0000259" key="5">
    <source>
        <dbReference type="PROSITE" id="PS50002"/>
    </source>
</evidence>
<keyword evidence="1 3" id="KW-0728">SH3 domain</keyword>
<dbReference type="InterPro" id="IPR035753">
    <property type="entry name" value="RIM-BP_SH3_2"/>
</dbReference>
<evidence type="ECO:0000313" key="7">
    <source>
        <dbReference type="Proteomes" id="UP000440578"/>
    </source>
</evidence>
<name>A0A6A4VXL5_AMPAM</name>
<dbReference type="PANTHER" id="PTHR14234:SF19">
    <property type="entry name" value="RIM-BINDING PROTEIN, ISOFORM F"/>
    <property type="match status" value="1"/>
</dbReference>
<dbReference type="Proteomes" id="UP000440578">
    <property type="component" value="Unassembled WGS sequence"/>
</dbReference>
<dbReference type="InterPro" id="IPR036116">
    <property type="entry name" value="FN3_sf"/>
</dbReference>
<reference evidence="6 7" key="1">
    <citation type="submission" date="2019-07" db="EMBL/GenBank/DDBJ databases">
        <title>Draft genome assembly of a fouling barnacle, Amphibalanus amphitrite (Darwin, 1854): The first reference genome for Thecostraca.</title>
        <authorList>
            <person name="Kim W."/>
        </authorList>
    </citation>
    <scope>NUCLEOTIDE SEQUENCE [LARGE SCALE GENOMIC DNA]</scope>
    <source>
        <strain evidence="6">SNU_AA5</strain>
        <tissue evidence="6">Soma without cirri and trophi</tissue>
    </source>
</reference>
<comment type="caution">
    <text evidence="6">The sequence shown here is derived from an EMBL/GenBank/DDBJ whole genome shotgun (WGS) entry which is preliminary data.</text>
</comment>
<dbReference type="FunFam" id="2.30.30.40:FF:000023">
    <property type="entry name" value="RIMS-binding protein 2 isoform F"/>
    <property type="match status" value="1"/>
</dbReference>
<evidence type="ECO:0000256" key="1">
    <source>
        <dbReference type="ARBA" id="ARBA00022443"/>
    </source>
</evidence>
<dbReference type="GO" id="GO:0007274">
    <property type="term" value="P:neuromuscular synaptic transmission"/>
    <property type="evidence" value="ECO:0007669"/>
    <property type="project" value="TreeGrafter"/>
</dbReference>
<protein>
    <submittedName>
        <fullName evidence="6">RIMS-binding protein 2</fullName>
    </submittedName>
</protein>
<dbReference type="Pfam" id="PF25523">
    <property type="entry name" value="Ig_RIMBP2"/>
    <property type="match status" value="2"/>
</dbReference>
<feature type="region of interest" description="Disordered" evidence="4">
    <location>
        <begin position="508"/>
        <end position="558"/>
    </location>
</feature>
<dbReference type="InterPro" id="IPR036028">
    <property type="entry name" value="SH3-like_dom_sf"/>
</dbReference>